<dbReference type="AlphaFoldDB" id="A0A914QBM9"/>
<keyword evidence="1" id="KW-1185">Reference proteome</keyword>
<evidence type="ECO:0000313" key="1">
    <source>
        <dbReference type="Proteomes" id="UP000887578"/>
    </source>
</evidence>
<sequence length="101" mass="11846">MEIQHFKQMSHITLKSIPETLDIGTMFDFIMENKHIKIELFYHPQVSNPCKKLIQEYKNRLQNENGCDSIIKYCNTSYSKDGFIIFVDINDGELMIPGENE</sequence>
<organism evidence="1 2">
    <name type="scientific">Panagrolaimus davidi</name>
    <dbReference type="NCBI Taxonomy" id="227884"/>
    <lineage>
        <taxon>Eukaryota</taxon>
        <taxon>Metazoa</taxon>
        <taxon>Ecdysozoa</taxon>
        <taxon>Nematoda</taxon>
        <taxon>Chromadorea</taxon>
        <taxon>Rhabditida</taxon>
        <taxon>Tylenchina</taxon>
        <taxon>Panagrolaimomorpha</taxon>
        <taxon>Panagrolaimoidea</taxon>
        <taxon>Panagrolaimidae</taxon>
        <taxon>Panagrolaimus</taxon>
    </lineage>
</organism>
<name>A0A914QBM9_9BILA</name>
<dbReference type="WBParaSite" id="PDA_v2.g28637.t1">
    <property type="protein sequence ID" value="PDA_v2.g28637.t1"/>
    <property type="gene ID" value="PDA_v2.g28637"/>
</dbReference>
<evidence type="ECO:0000313" key="2">
    <source>
        <dbReference type="WBParaSite" id="PDA_v2.g28637.t1"/>
    </source>
</evidence>
<protein>
    <submittedName>
        <fullName evidence="2">Uncharacterized protein</fullName>
    </submittedName>
</protein>
<reference evidence="2" key="1">
    <citation type="submission" date="2022-11" db="UniProtKB">
        <authorList>
            <consortium name="WormBaseParasite"/>
        </authorList>
    </citation>
    <scope>IDENTIFICATION</scope>
</reference>
<dbReference type="Proteomes" id="UP000887578">
    <property type="component" value="Unplaced"/>
</dbReference>
<proteinExistence type="predicted"/>
<accession>A0A914QBM9</accession>